<proteinExistence type="predicted"/>
<comment type="caution">
    <text evidence="2">The sequence shown here is derived from an EMBL/GenBank/DDBJ whole genome shotgun (WGS) entry which is preliminary data.</text>
</comment>
<dbReference type="AlphaFoldDB" id="A0A0J5FQX6"/>
<dbReference type="STRING" id="880157.AB204_14855"/>
<dbReference type="PATRIC" id="fig|880157.4.peg.3165"/>
<feature type="coiled-coil region" evidence="1">
    <location>
        <begin position="84"/>
        <end position="131"/>
    </location>
</feature>
<protein>
    <submittedName>
        <fullName evidence="2">Uncharacterized protein</fullName>
    </submittedName>
</protein>
<dbReference type="EMBL" id="LFCV01000101">
    <property type="protein sequence ID" value="KMJ44357.1"/>
    <property type="molecule type" value="Genomic_DNA"/>
</dbReference>
<sequence>MKTFKPIEIATNEDIRIELREVYIIRGANKAYLSESGALNKLAYVRAQKQFNDENKESNFPAKKVKQEDGTTALELGKMRPEFIKRHAQVLEELKADLRREREKIALRKKYSKAMHEMDLLDAEIAILEIQIAELE</sequence>
<keyword evidence="1" id="KW-0175">Coiled coil</keyword>
<evidence type="ECO:0000313" key="3">
    <source>
        <dbReference type="Proteomes" id="UP000036277"/>
    </source>
</evidence>
<dbReference type="RefSeq" id="WP_047964140.1">
    <property type="nucleotide sequence ID" value="NZ_CAWMBG010000101.1"/>
</dbReference>
<accession>A0A0J5FQX6</accession>
<gene>
    <name evidence="2" type="ORF">AB204_14855</name>
</gene>
<evidence type="ECO:0000313" key="2">
    <source>
        <dbReference type="EMBL" id="KMJ44357.1"/>
    </source>
</evidence>
<name>A0A0J5FQX6_9GAMM</name>
<dbReference type="Proteomes" id="UP000036277">
    <property type="component" value="Unassembled WGS sequence"/>
</dbReference>
<reference evidence="2 3" key="1">
    <citation type="submission" date="2015-06" db="EMBL/GenBank/DDBJ databases">
        <title>Draft Whole-Genome Sequence of the Entomopathogenic Bacterium Xenorhabdus khoisanae.</title>
        <authorList>
            <person name="Naidoo S."/>
            <person name="Featherston J."/>
            <person name="Gray V.M."/>
        </authorList>
    </citation>
    <scope>NUCLEOTIDE SEQUENCE [LARGE SCALE GENOMIC DNA]</scope>
    <source>
        <strain evidence="2 3">MCB</strain>
    </source>
</reference>
<organism evidence="2 3">
    <name type="scientific">Xenorhabdus khoisanae</name>
    <dbReference type="NCBI Taxonomy" id="880157"/>
    <lineage>
        <taxon>Bacteria</taxon>
        <taxon>Pseudomonadati</taxon>
        <taxon>Pseudomonadota</taxon>
        <taxon>Gammaproteobacteria</taxon>
        <taxon>Enterobacterales</taxon>
        <taxon>Morganellaceae</taxon>
        <taxon>Xenorhabdus</taxon>
    </lineage>
</organism>
<dbReference type="OrthoDB" id="6466106at2"/>
<evidence type="ECO:0000256" key="1">
    <source>
        <dbReference type="SAM" id="Coils"/>
    </source>
</evidence>
<keyword evidence="3" id="KW-1185">Reference proteome</keyword>